<evidence type="ECO:0000313" key="1">
    <source>
        <dbReference type="EMBL" id="RDY05196.1"/>
    </source>
</evidence>
<gene>
    <name evidence="1" type="ORF">CR513_10978</name>
</gene>
<dbReference type="OrthoDB" id="1689420at2759"/>
<reference evidence="1" key="1">
    <citation type="submission" date="2018-05" db="EMBL/GenBank/DDBJ databases">
        <title>Draft genome of Mucuna pruriens seed.</title>
        <authorList>
            <person name="Nnadi N.E."/>
            <person name="Vos R."/>
            <person name="Hasami M.H."/>
            <person name="Devisetty U.K."/>
            <person name="Aguiy J.C."/>
        </authorList>
    </citation>
    <scope>NUCLEOTIDE SEQUENCE [LARGE SCALE GENOMIC DNA]</scope>
    <source>
        <strain evidence="1">JCA_2017</strain>
    </source>
</reference>
<dbReference type="AlphaFoldDB" id="A0A371HQX9"/>
<keyword evidence="2" id="KW-1185">Reference proteome</keyword>
<name>A0A371HQX9_MUCPR</name>
<sequence length="92" mass="10209">MKRMFLEKFFLASRTVTSGRKSVGSGNILEKLYMNIGKDSTNSMPHVHIIRLVNSAMIMDRSMIDFASGGALMDKTPTATRHLISNMASNTQ</sequence>
<comment type="caution">
    <text evidence="1">The sequence shown here is derived from an EMBL/GenBank/DDBJ whole genome shotgun (WGS) entry which is preliminary data.</text>
</comment>
<proteinExistence type="predicted"/>
<organism evidence="1 2">
    <name type="scientific">Mucuna pruriens</name>
    <name type="common">Velvet bean</name>
    <name type="synonym">Dolichos pruriens</name>
    <dbReference type="NCBI Taxonomy" id="157652"/>
    <lineage>
        <taxon>Eukaryota</taxon>
        <taxon>Viridiplantae</taxon>
        <taxon>Streptophyta</taxon>
        <taxon>Embryophyta</taxon>
        <taxon>Tracheophyta</taxon>
        <taxon>Spermatophyta</taxon>
        <taxon>Magnoliopsida</taxon>
        <taxon>eudicotyledons</taxon>
        <taxon>Gunneridae</taxon>
        <taxon>Pentapetalae</taxon>
        <taxon>rosids</taxon>
        <taxon>fabids</taxon>
        <taxon>Fabales</taxon>
        <taxon>Fabaceae</taxon>
        <taxon>Papilionoideae</taxon>
        <taxon>50 kb inversion clade</taxon>
        <taxon>NPAAA clade</taxon>
        <taxon>indigoferoid/millettioid clade</taxon>
        <taxon>Phaseoleae</taxon>
        <taxon>Mucuna</taxon>
    </lineage>
</organism>
<protein>
    <submittedName>
        <fullName evidence="1">Uncharacterized protein</fullName>
    </submittedName>
</protein>
<dbReference type="Proteomes" id="UP000257109">
    <property type="component" value="Unassembled WGS sequence"/>
</dbReference>
<evidence type="ECO:0000313" key="2">
    <source>
        <dbReference type="Proteomes" id="UP000257109"/>
    </source>
</evidence>
<feature type="non-terminal residue" evidence="1">
    <location>
        <position position="1"/>
    </location>
</feature>
<dbReference type="EMBL" id="QJKJ01001926">
    <property type="protein sequence ID" value="RDY05196.1"/>
    <property type="molecule type" value="Genomic_DNA"/>
</dbReference>
<accession>A0A371HQX9</accession>